<dbReference type="EMBL" id="VDEP01000509">
    <property type="protein sequence ID" value="KAA1066716.1"/>
    <property type="molecule type" value="Genomic_DNA"/>
</dbReference>
<evidence type="ECO:0000313" key="1">
    <source>
        <dbReference type="EMBL" id="KAA1066716.1"/>
    </source>
</evidence>
<protein>
    <submittedName>
        <fullName evidence="2">Uncharacterized protein</fullName>
    </submittedName>
</protein>
<organism evidence="2 3">
    <name type="scientific">Puccinia graminis f. sp. tritici</name>
    <dbReference type="NCBI Taxonomy" id="56615"/>
    <lineage>
        <taxon>Eukaryota</taxon>
        <taxon>Fungi</taxon>
        <taxon>Dikarya</taxon>
        <taxon>Basidiomycota</taxon>
        <taxon>Pucciniomycotina</taxon>
        <taxon>Pucciniomycetes</taxon>
        <taxon>Pucciniales</taxon>
        <taxon>Pucciniaceae</taxon>
        <taxon>Puccinia</taxon>
    </lineage>
</organism>
<dbReference type="AlphaFoldDB" id="A0A5B0M7A8"/>
<evidence type="ECO:0000313" key="3">
    <source>
        <dbReference type="Proteomes" id="UP000324748"/>
    </source>
</evidence>
<sequence>MFSNRAGYVALDPLTLDRASKRSIERLNTRSSVITLDRASKRSIKRLNTRSSVITLD</sequence>
<dbReference type="Proteomes" id="UP000325313">
    <property type="component" value="Unassembled WGS sequence"/>
</dbReference>
<proteinExistence type="predicted"/>
<dbReference type="Proteomes" id="UP000324748">
    <property type="component" value="Unassembled WGS sequence"/>
</dbReference>
<dbReference type="EMBL" id="VSWC01000170">
    <property type="protein sequence ID" value="KAA1071918.1"/>
    <property type="molecule type" value="Genomic_DNA"/>
</dbReference>
<comment type="caution">
    <text evidence="2">The sequence shown here is derived from an EMBL/GenBank/DDBJ whole genome shotgun (WGS) entry which is preliminary data.</text>
</comment>
<name>A0A5B0M7A8_PUCGR</name>
<reference evidence="3 4" key="1">
    <citation type="submission" date="2019-05" db="EMBL/GenBank/DDBJ databases">
        <title>Emergence of the Ug99 lineage of the wheat stem rust pathogen through somatic hybridization.</title>
        <authorList>
            <person name="Li F."/>
            <person name="Upadhyaya N.M."/>
            <person name="Sperschneider J."/>
            <person name="Matny O."/>
            <person name="Nguyen-Phuc H."/>
            <person name="Mago R."/>
            <person name="Raley C."/>
            <person name="Miller M.E."/>
            <person name="Silverstein K.A.T."/>
            <person name="Henningsen E."/>
            <person name="Hirsch C.D."/>
            <person name="Visser B."/>
            <person name="Pretorius Z.A."/>
            <person name="Steffenson B.J."/>
            <person name="Schwessinger B."/>
            <person name="Dodds P.N."/>
            <person name="Figueroa M."/>
        </authorList>
    </citation>
    <scope>NUCLEOTIDE SEQUENCE [LARGE SCALE GENOMIC DNA]</scope>
    <source>
        <strain evidence="2">21-0</strain>
        <strain evidence="1 4">Ug99</strain>
    </source>
</reference>
<gene>
    <name evidence="2" type="ORF">PGT21_022785</name>
    <name evidence="1" type="ORF">PGTUg99_015666</name>
</gene>
<keyword evidence="3" id="KW-1185">Reference proteome</keyword>
<accession>A0A5B0M7A8</accession>
<evidence type="ECO:0000313" key="2">
    <source>
        <dbReference type="EMBL" id="KAA1071918.1"/>
    </source>
</evidence>
<evidence type="ECO:0000313" key="4">
    <source>
        <dbReference type="Proteomes" id="UP000325313"/>
    </source>
</evidence>